<evidence type="ECO:0000313" key="2">
    <source>
        <dbReference type="EMBL" id="CAD9241047.1"/>
    </source>
</evidence>
<feature type="compositionally biased region" description="Polar residues" evidence="1">
    <location>
        <begin position="56"/>
        <end position="66"/>
    </location>
</feature>
<dbReference type="AlphaFoldDB" id="A0A7S1XIC0"/>
<reference evidence="2" key="1">
    <citation type="submission" date="2021-01" db="EMBL/GenBank/DDBJ databases">
        <authorList>
            <person name="Corre E."/>
            <person name="Pelletier E."/>
            <person name="Niang G."/>
            <person name="Scheremetjew M."/>
            <person name="Finn R."/>
            <person name="Kale V."/>
            <person name="Holt S."/>
            <person name="Cochrane G."/>
            <person name="Meng A."/>
            <person name="Brown T."/>
            <person name="Cohen L."/>
        </authorList>
    </citation>
    <scope>NUCLEOTIDE SEQUENCE</scope>
    <source>
        <strain evidence="2">CCMP3124</strain>
    </source>
</reference>
<evidence type="ECO:0000256" key="1">
    <source>
        <dbReference type="SAM" id="MobiDB-lite"/>
    </source>
</evidence>
<protein>
    <submittedName>
        <fullName evidence="2">Uncharacterized protein</fullName>
    </submittedName>
</protein>
<organism evidence="2">
    <name type="scientific">Erythrolobus australicus</name>
    <dbReference type="NCBI Taxonomy" id="1077150"/>
    <lineage>
        <taxon>Eukaryota</taxon>
        <taxon>Rhodophyta</taxon>
        <taxon>Bangiophyceae</taxon>
        <taxon>Porphyridiales</taxon>
        <taxon>Porphyridiaceae</taxon>
        <taxon>Erythrolobus</taxon>
    </lineage>
</organism>
<accession>A0A7S1XIC0</accession>
<name>A0A7S1XIC0_9RHOD</name>
<feature type="region of interest" description="Disordered" evidence="1">
    <location>
        <begin position="55"/>
        <end position="78"/>
    </location>
</feature>
<gene>
    <name evidence="2" type="ORF">EAUS1353_LOCUS2787</name>
</gene>
<sequence>MDTSGGFERIPSIGSLRAMDRAPSMGSFVGLDKVPSVGSFSRLLDVHHLAEPSYKISPTPQYSTLRGSQQGSGSGTVQAASNTAAGFVHGSGASTLGQHGLPRVSSMHRVGSLPRISSFYSLSRDPDRMGSASNLLALASSAPANSVSSALDRSSSFQNLAALALSASKGIPMPNAHGATAGFAVSSSLDASSQYGSERLSCPPGSAQSSPLATIHAPFAVPQACASSMGDAGFVLGSEAGVQSTNAKSLIPQHNATALYALDAPVGSAPTTYPAAGFMAASSRRGTSDLVSILRAQLKHQQRTMLAALNSGFTKSSSPVRASGLRQPVPPPLIRSACGVDEAHDEEHAHIVGATSALQALASGAALNGSLASRIVGGIEKKPPGRRHQRVLERLRKQVEYLSARAITLRKLCEVYNGERCALVIESTRLQKENGSLQAQLSTLKAAKASSPTR</sequence>
<proteinExistence type="predicted"/>
<dbReference type="EMBL" id="HBGI01004331">
    <property type="protein sequence ID" value="CAD9241047.1"/>
    <property type="molecule type" value="Transcribed_RNA"/>
</dbReference>